<reference evidence="7" key="1">
    <citation type="submission" date="2020-02" db="EMBL/GenBank/DDBJ databases">
        <authorList>
            <person name="Meier V. D."/>
        </authorList>
    </citation>
    <scope>NUCLEOTIDE SEQUENCE</scope>
    <source>
        <strain evidence="7">AVDCRST_MAG41</strain>
    </source>
</reference>
<evidence type="ECO:0000256" key="2">
    <source>
        <dbReference type="ARBA" id="ARBA00022629"/>
    </source>
</evidence>
<keyword evidence="2" id="KW-0859">Xylose metabolism</keyword>
<dbReference type="InterPro" id="IPR050406">
    <property type="entry name" value="FGGY_Carb_Kinase"/>
</dbReference>
<dbReference type="Pfam" id="PF00370">
    <property type="entry name" value="FGGY_N"/>
    <property type="match status" value="1"/>
</dbReference>
<comment type="similarity">
    <text evidence="1">Belongs to the FGGY kinase family.</text>
</comment>
<keyword evidence="2" id="KW-0119">Carbohydrate metabolism</keyword>
<dbReference type="CDD" id="cd07783">
    <property type="entry name" value="ASKHA_NBD_FGGY_SePSK_AtXK1-like"/>
    <property type="match status" value="1"/>
</dbReference>
<dbReference type="AlphaFoldDB" id="A0A6J4JEU9"/>
<dbReference type="GO" id="GO:0004856">
    <property type="term" value="F:D-xylulokinase activity"/>
    <property type="evidence" value="ECO:0007669"/>
    <property type="project" value="UniProtKB-EC"/>
</dbReference>
<organism evidence="7">
    <name type="scientific">uncultured Mycobacteriales bacterium</name>
    <dbReference type="NCBI Taxonomy" id="581187"/>
    <lineage>
        <taxon>Bacteria</taxon>
        <taxon>Bacillati</taxon>
        <taxon>Actinomycetota</taxon>
        <taxon>Actinomycetes</taxon>
        <taxon>Mycobacteriales</taxon>
        <taxon>environmental samples</taxon>
    </lineage>
</organism>
<sequence>RPPAAVAVDGTSGTVLVQDAAGAARSPGLMYDDRRAADDARAAAEAGAGLWDELGHRPQAGWGLPKARWLVRSGAVGPGDRIVHQADHVAARLTGHPVATDTSNALKTGYDLVRLRWPAEVLDALGLPAELFPEVVRPGTELGRVGAAAAAATGIPAGTPVRAGMTDGCAAQIAARALRPGSWSSALGTTLVVKGSTPQRLRDPGGAVYSHLNPDGGWLPGGASSTGAGVVARDFARADLAALTRAAAAYEPAPGICYPLAGQGERFPFLAPGATGFADGVGAGPAARFAAVLQGIALVERLAYDVLRGLGADTAGPVTFSGGATRNPYWTQLRADVLGRQVLLPAEVQAAAVVAVLAAAPPGELAGTAERMVRIAAVVDPDPVRGARFDDAYDRLRTALADRGWLAGAAAGEPA</sequence>
<dbReference type="PANTHER" id="PTHR43095:SF5">
    <property type="entry name" value="XYLULOSE KINASE"/>
    <property type="match status" value="1"/>
</dbReference>
<feature type="non-terminal residue" evidence="7">
    <location>
        <position position="1"/>
    </location>
</feature>
<gene>
    <name evidence="7" type="ORF">AVDCRST_MAG41-3128</name>
</gene>
<feature type="domain" description="Carbohydrate kinase FGGY N-terminal" evidence="5">
    <location>
        <begin position="62"/>
        <end position="173"/>
    </location>
</feature>
<proteinExistence type="inferred from homology"/>
<keyword evidence="4 7" id="KW-0418">Kinase</keyword>
<dbReference type="PANTHER" id="PTHR43095">
    <property type="entry name" value="SUGAR KINASE"/>
    <property type="match status" value="1"/>
</dbReference>
<dbReference type="SUPFAM" id="SSF53067">
    <property type="entry name" value="Actin-like ATPase domain"/>
    <property type="match status" value="2"/>
</dbReference>
<dbReference type="InterPro" id="IPR018484">
    <property type="entry name" value="FGGY_N"/>
</dbReference>
<dbReference type="Gene3D" id="3.30.420.40">
    <property type="match status" value="2"/>
</dbReference>
<dbReference type="InterPro" id="IPR043129">
    <property type="entry name" value="ATPase_NBD"/>
</dbReference>
<evidence type="ECO:0000256" key="3">
    <source>
        <dbReference type="ARBA" id="ARBA00022679"/>
    </source>
</evidence>
<feature type="domain" description="Carbohydrate kinase FGGY C-terminal" evidence="6">
    <location>
        <begin position="187"/>
        <end position="360"/>
    </location>
</feature>
<evidence type="ECO:0000313" key="7">
    <source>
        <dbReference type="EMBL" id="CAA9274779.1"/>
    </source>
</evidence>
<evidence type="ECO:0000256" key="1">
    <source>
        <dbReference type="ARBA" id="ARBA00009156"/>
    </source>
</evidence>
<evidence type="ECO:0000256" key="4">
    <source>
        <dbReference type="ARBA" id="ARBA00022777"/>
    </source>
</evidence>
<dbReference type="InterPro" id="IPR018485">
    <property type="entry name" value="FGGY_C"/>
</dbReference>
<accession>A0A6J4JEU9</accession>
<evidence type="ECO:0000259" key="6">
    <source>
        <dbReference type="Pfam" id="PF02782"/>
    </source>
</evidence>
<dbReference type="Pfam" id="PF02782">
    <property type="entry name" value="FGGY_C"/>
    <property type="match status" value="1"/>
</dbReference>
<dbReference type="EC" id="2.7.1.17" evidence="7"/>
<keyword evidence="3 7" id="KW-0808">Transferase</keyword>
<dbReference type="GO" id="GO:0042732">
    <property type="term" value="P:D-xylose metabolic process"/>
    <property type="evidence" value="ECO:0007669"/>
    <property type="project" value="UniProtKB-KW"/>
</dbReference>
<evidence type="ECO:0000259" key="5">
    <source>
        <dbReference type="Pfam" id="PF00370"/>
    </source>
</evidence>
<name>A0A6J4JEU9_9ACTN</name>
<dbReference type="EMBL" id="CADCTP010000286">
    <property type="protein sequence ID" value="CAA9274779.1"/>
    <property type="molecule type" value="Genomic_DNA"/>
</dbReference>
<protein>
    <submittedName>
        <fullName evidence="7">Carbohydrate kinase, FGGY( )</fullName>
        <ecNumber evidence="7">2.7.1.17</ecNumber>
    </submittedName>
</protein>